<protein>
    <submittedName>
        <fullName evidence="1">Uncharacterized protein</fullName>
    </submittedName>
</protein>
<dbReference type="Proteomes" id="UP000011083">
    <property type="component" value="Unassembled WGS sequence"/>
</dbReference>
<organism evidence="1 2">
    <name type="scientific">Acanthamoeba castellanii (strain ATCC 30010 / Neff)</name>
    <dbReference type="NCBI Taxonomy" id="1257118"/>
    <lineage>
        <taxon>Eukaryota</taxon>
        <taxon>Amoebozoa</taxon>
        <taxon>Discosea</taxon>
        <taxon>Longamoebia</taxon>
        <taxon>Centramoebida</taxon>
        <taxon>Acanthamoebidae</taxon>
        <taxon>Acanthamoeba</taxon>
    </lineage>
</organism>
<keyword evidence="2" id="KW-1185">Reference proteome</keyword>
<dbReference type="GeneID" id="14926251"/>
<evidence type="ECO:0000313" key="2">
    <source>
        <dbReference type="Proteomes" id="UP000011083"/>
    </source>
</evidence>
<gene>
    <name evidence="1" type="ORF">ACA1_289590</name>
</gene>
<evidence type="ECO:0000313" key="1">
    <source>
        <dbReference type="EMBL" id="ELR25206.1"/>
    </source>
</evidence>
<dbReference type="KEGG" id="acan:ACA1_289590"/>
<sequence length="243" mass="28067">MALAQGHIHDFQAANELWAKICQEEVKDWDYVEENFRPIFKAYDSQFKLMRNFNDFYSKDDLQSSTWLALHMHPSTNTTKAEVQASDDPAKLHTLAIVNYLRKHGLKKLESEYTIVSCRHRKYPNLVQLSSTAFTTLDGDVGRSAKALIVDENSNWEVVAYFYPQAVHAIDGSYQALKWGEVKVYEKLDGALAVLYHYKDEWHVATARVPDADEAVPPKQTFNKKFWDTWTALGYRQPKDITK</sequence>
<proteinExistence type="predicted"/>
<dbReference type="AlphaFoldDB" id="L8HLE4"/>
<reference evidence="1 2" key="1">
    <citation type="journal article" date="2013" name="Genome Biol.">
        <title>Genome of Acanthamoeba castellanii highlights extensive lateral gene transfer and early evolution of tyrosine kinase signaling.</title>
        <authorList>
            <person name="Clarke M."/>
            <person name="Lohan A.J."/>
            <person name="Liu B."/>
            <person name="Lagkouvardos I."/>
            <person name="Roy S."/>
            <person name="Zafar N."/>
            <person name="Bertelli C."/>
            <person name="Schilde C."/>
            <person name="Kianianmomeni A."/>
            <person name="Burglin T.R."/>
            <person name="Frech C."/>
            <person name="Turcotte B."/>
            <person name="Kopec K.O."/>
            <person name="Synnott J.M."/>
            <person name="Choo C."/>
            <person name="Paponov I."/>
            <person name="Finkler A."/>
            <person name="Soon Heng Tan C."/>
            <person name="Hutchins A.P."/>
            <person name="Weinmeier T."/>
            <person name="Rattei T."/>
            <person name="Chu J.S."/>
            <person name="Gimenez G."/>
            <person name="Irimia M."/>
            <person name="Rigden D.J."/>
            <person name="Fitzpatrick D.A."/>
            <person name="Lorenzo-Morales J."/>
            <person name="Bateman A."/>
            <person name="Chiu C.H."/>
            <person name="Tang P."/>
            <person name="Hegemann P."/>
            <person name="Fromm H."/>
            <person name="Raoult D."/>
            <person name="Greub G."/>
            <person name="Miranda-Saavedra D."/>
            <person name="Chen N."/>
            <person name="Nash P."/>
            <person name="Ginger M.L."/>
            <person name="Horn M."/>
            <person name="Schaap P."/>
            <person name="Caler L."/>
            <person name="Loftus B."/>
        </authorList>
    </citation>
    <scope>NUCLEOTIDE SEQUENCE [LARGE SCALE GENOMIC DNA]</scope>
    <source>
        <strain evidence="1 2">Neff</strain>
    </source>
</reference>
<dbReference type="VEuPathDB" id="AmoebaDB:ACA1_289590"/>
<dbReference type="RefSeq" id="XP_004367961.1">
    <property type="nucleotide sequence ID" value="XM_004367904.1"/>
</dbReference>
<accession>L8HLE4</accession>
<name>L8HLE4_ACACF</name>
<dbReference type="EMBL" id="KB007805">
    <property type="protein sequence ID" value="ELR25206.1"/>
    <property type="molecule type" value="Genomic_DNA"/>
</dbReference>